<name>A0A852T0Y7_9MICO</name>
<dbReference type="InterPro" id="IPR019665">
    <property type="entry name" value="OxRdtase/DH_put_Rossmann_dom"/>
</dbReference>
<evidence type="ECO:0000259" key="2">
    <source>
        <dbReference type="Pfam" id="PF10727"/>
    </source>
</evidence>
<comment type="caution">
    <text evidence="4">The sequence shown here is derived from an EMBL/GenBank/DDBJ whole genome shotgun (WGS) entry which is preliminary data.</text>
</comment>
<dbReference type="InterPro" id="IPR036291">
    <property type="entry name" value="NAD(P)-bd_dom_sf"/>
</dbReference>
<evidence type="ECO:0000259" key="3">
    <source>
        <dbReference type="Pfam" id="PF10728"/>
    </source>
</evidence>
<dbReference type="AlphaFoldDB" id="A0A852T0Y7"/>
<protein>
    <submittedName>
        <fullName evidence="4">Putative short-subunit dehydrogenase-like oxidoreductase (DUF2520 family)</fullName>
    </submittedName>
</protein>
<accession>A0A852T0Y7</accession>
<dbReference type="Pfam" id="PF10728">
    <property type="entry name" value="DUF2520"/>
    <property type="match status" value="1"/>
</dbReference>
<evidence type="ECO:0000313" key="5">
    <source>
        <dbReference type="Proteomes" id="UP000589620"/>
    </source>
</evidence>
<keyword evidence="5" id="KW-1185">Reference proteome</keyword>
<dbReference type="PANTHER" id="PTHR40459">
    <property type="entry name" value="CONSERVED HYPOTHETICAL ALANINE AND LEUCINE RICH PROTEIN"/>
    <property type="match status" value="1"/>
</dbReference>
<sequence length="287" mass="28848">MLPSARPPSQRSGRLGVGIVGAGRVGPVLGLALAGAGHAIVGVSAVSEQSRERAEAMLPGVPVLDIPTVVERSELVILAVPAAELPSLVAGLAATGTWQPGQIVMHTAPGFGIEVLQPAAAAGAIPLAIHPALEFTGTSLDLARLGESYFAVTAPAPVLPIAQALVVEMGGEPVVVDEGDRPAYAEAIATATAFSRSIVEQSTGLLKSIGVDKPGSFLSSLIRSAVDNALTRAGAPTRLDLDVIGALNDDASVGPLPGSSGGSGGARDRTAEGDPDDDGRGWFLRGE</sequence>
<feature type="domain" description="Putative oxidoreductase/dehydrogenase Rossmann-like" evidence="2">
    <location>
        <begin position="11"/>
        <end position="131"/>
    </location>
</feature>
<dbReference type="InterPro" id="IPR018931">
    <property type="entry name" value="DUF2520"/>
</dbReference>
<dbReference type="SUPFAM" id="SSF51735">
    <property type="entry name" value="NAD(P)-binding Rossmann-fold domains"/>
    <property type="match status" value="1"/>
</dbReference>
<evidence type="ECO:0000313" key="4">
    <source>
        <dbReference type="EMBL" id="NYD74551.1"/>
    </source>
</evidence>
<feature type="region of interest" description="Disordered" evidence="1">
    <location>
        <begin position="252"/>
        <end position="287"/>
    </location>
</feature>
<proteinExistence type="predicted"/>
<gene>
    <name evidence="4" type="ORF">BJ963_002070</name>
</gene>
<dbReference type="Proteomes" id="UP000589620">
    <property type="component" value="Unassembled WGS sequence"/>
</dbReference>
<dbReference type="Pfam" id="PF10727">
    <property type="entry name" value="Rossmann-like"/>
    <property type="match status" value="1"/>
</dbReference>
<dbReference type="PANTHER" id="PTHR40459:SF1">
    <property type="entry name" value="CONSERVED HYPOTHETICAL ALANINE AND LEUCINE RICH PROTEIN"/>
    <property type="match status" value="1"/>
</dbReference>
<feature type="domain" description="DUF2520" evidence="3">
    <location>
        <begin position="149"/>
        <end position="232"/>
    </location>
</feature>
<reference evidence="4 5" key="1">
    <citation type="submission" date="2020-07" db="EMBL/GenBank/DDBJ databases">
        <title>Sequencing the genomes of 1000 actinobacteria strains.</title>
        <authorList>
            <person name="Klenk H.-P."/>
        </authorList>
    </citation>
    <scope>NUCLEOTIDE SEQUENCE [LARGE SCALE GENOMIC DNA]</scope>
    <source>
        <strain evidence="4 5">DSM 23871</strain>
    </source>
</reference>
<evidence type="ECO:0000256" key="1">
    <source>
        <dbReference type="SAM" id="MobiDB-lite"/>
    </source>
</evidence>
<dbReference type="RefSeq" id="WP_179456447.1">
    <property type="nucleotide sequence ID" value="NZ_BAAAPX010000001.1"/>
</dbReference>
<organism evidence="4 5">
    <name type="scientific">Leifsonia soli</name>
    <dbReference type="NCBI Taxonomy" id="582665"/>
    <lineage>
        <taxon>Bacteria</taxon>
        <taxon>Bacillati</taxon>
        <taxon>Actinomycetota</taxon>
        <taxon>Actinomycetes</taxon>
        <taxon>Micrococcales</taxon>
        <taxon>Microbacteriaceae</taxon>
        <taxon>Leifsonia</taxon>
    </lineage>
</organism>
<dbReference type="Gene3D" id="3.40.50.720">
    <property type="entry name" value="NAD(P)-binding Rossmann-like Domain"/>
    <property type="match status" value="1"/>
</dbReference>
<dbReference type="EMBL" id="JACCBJ010000001">
    <property type="protein sequence ID" value="NYD74551.1"/>
    <property type="molecule type" value="Genomic_DNA"/>
</dbReference>